<comment type="caution">
    <text evidence="1">The sequence shown here is derived from an EMBL/GenBank/DDBJ whole genome shotgun (WGS) entry which is preliminary data.</text>
</comment>
<evidence type="ECO:0000313" key="2">
    <source>
        <dbReference type="Proteomes" id="UP000187609"/>
    </source>
</evidence>
<sequence length="102" mass="11907">LLHEALAVEKSPASVHVAILTTWPRFLPIRVRVDSSLFLEDIEACSIQLIWVCQCQGPNLTINWPDLSSWDQQWNKGIFDRFRRSLEASLSIFRLFTYWVLC</sequence>
<gene>
    <name evidence="1" type="ORF">A4A49_52963</name>
</gene>
<reference evidence="1" key="1">
    <citation type="submission" date="2016-11" db="EMBL/GenBank/DDBJ databases">
        <title>The genome of Nicotiana attenuata.</title>
        <authorList>
            <person name="Xu S."/>
            <person name="Brockmoeller T."/>
            <person name="Gaquerel E."/>
            <person name="Navarro A."/>
            <person name="Kuhl H."/>
            <person name="Gase K."/>
            <person name="Ling Z."/>
            <person name="Zhou W."/>
            <person name="Kreitzer C."/>
            <person name="Stanke M."/>
            <person name="Tang H."/>
            <person name="Lyons E."/>
            <person name="Pandey P."/>
            <person name="Pandey S.P."/>
            <person name="Timmermann B."/>
            <person name="Baldwin I.T."/>
        </authorList>
    </citation>
    <scope>NUCLEOTIDE SEQUENCE [LARGE SCALE GENOMIC DNA]</scope>
    <source>
        <strain evidence="1">UT</strain>
    </source>
</reference>
<organism evidence="1 2">
    <name type="scientific">Nicotiana attenuata</name>
    <name type="common">Coyote tobacco</name>
    <dbReference type="NCBI Taxonomy" id="49451"/>
    <lineage>
        <taxon>Eukaryota</taxon>
        <taxon>Viridiplantae</taxon>
        <taxon>Streptophyta</taxon>
        <taxon>Embryophyta</taxon>
        <taxon>Tracheophyta</taxon>
        <taxon>Spermatophyta</taxon>
        <taxon>Magnoliopsida</taxon>
        <taxon>eudicotyledons</taxon>
        <taxon>Gunneridae</taxon>
        <taxon>Pentapetalae</taxon>
        <taxon>asterids</taxon>
        <taxon>lamiids</taxon>
        <taxon>Solanales</taxon>
        <taxon>Solanaceae</taxon>
        <taxon>Nicotianoideae</taxon>
        <taxon>Nicotianeae</taxon>
        <taxon>Nicotiana</taxon>
    </lineage>
</organism>
<accession>A0A1J6IUL2</accession>
<dbReference type="EMBL" id="MJEQ01037183">
    <property type="protein sequence ID" value="OIT07956.1"/>
    <property type="molecule type" value="Genomic_DNA"/>
</dbReference>
<dbReference type="Proteomes" id="UP000187609">
    <property type="component" value="Unassembled WGS sequence"/>
</dbReference>
<feature type="non-terminal residue" evidence="1">
    <location>
        <position position="1"/>
    </location>
</feature>
<name>A0A1J6IUL2_NICAT</name>
<keyword evidence="2" id="KW-1185">Reference proteome</keyword>
<proteinExistence type="predicted"/>
<evidence type="ECO:0000313" key="1">
    <source>
        <dbReference type="EMBL" id="OIT07956.1"/>
    </source>
</evidence>
<dbReference type="AlphaFoldDB" id="A0A1J6IUL2"/>
<protein>
    <submittedName>
        <fullName evidence="1">Uncharacterized protein</fullName>
    </submittedName>
</protein>